<feature type="domain" description="Tox-ART-HYD1" evidence="4">
    <location>
        <begin position="1504"/>
        <end position="1603"/>
    </location>
</feature>
<accession>A0A6G4A1U7</accession>
<gene>
    <name evidence="6" type="ORF">GK047_20360</name>
</gene>
<evidence type="ECO:0000256" key="2">
    <source>
        <dbReference type="SAM" id="MobiDB-lite"/>
    </source>
</evidence>
<dbReference type="InterPro" id="IPR028920">
    <property type="entry name" value="Tox-ART-HYD1_dom"/>
</dbReference>
<dbReference type="PANTHER" id="PTHR32305:SF15">
    <property type="entry name" value="PROTEIN RHSA-RELATED"/>
    <property type="match status" value="1"/>
</dbReference>
<feature type="signal peptide" evidence="3">
    <location>
        <begin position="1"/>
        <end position="33"/>
    </location>
</feature>
<feature type="chain" id="PRO_5026305461" evidence="3">
    <location>
        <begin position="34"/>
        <end position="1612"/>
    </location>
</feature>
<comment type="caution">
    <text evidence="6">The sequence shown here is derived from an EMBL/GenBank/DDBJ whole genome shotgun (WGS) entry which is preliminary data.</text>
</comment>
<proteinExistence type="predicted"/>
<organism evidence="6">
    <name type="scientific">Paenibacillus sp. SYP-B3998</name>
    <dbReference type="NCBI Taxonomy" id="2678564"/>
    <lineage>
        <taxon>Bacteria</taxon>
        <taxon>Bacillati</taxon>
        <taxon>Bacillota</taxon>
        <taxon>Bacilli</taxon>
        <taxon>Bacillales</taxon>
        <taxon>Paenibacillaceae</taxon>
        <taxon>Paenibacillus</taxon>
    </lineage>
</organism>
<reference evidence="6" key="1">
    <citation type="submission" date="2020-02" db="EMBL/GenBank/DDBJ databases">
        <authorList>
            <person name="Shen X.-R."/>
            <person name="Zhang Y.-X."/>
        </authorList>
    </citation>
    <scope>NUCLEOTIDE SEQUENCE</scope>
    <source>
        <strain evidence="6">SYP-B3998</strain>
    </source>
</reference>
<feature type="compositionally biased region" description="Polar residues" evidence="2">
    <location>
        <begin position="1208"/>
        <end position="1222"/>
    </location>
</feature>
<feature type="region of interest" description="Disordered" evidence="2">
    <location>
        <begin position="1448"/>
        <end position="1499"/>
    </location>
</feature>
<dbReference type="RefSeq" id="WP_163951027.1">
    <property type="nucleotide sequence ID" value="NZ_JAAIKC010000009.1"/>
</dbReference>
<dbReference type="InterPro" id="IPR006530">
    <property type="entry name" value="YD"/>
</dbReference>
<dbReference type="Gene3D" id="2.180.10.10">
    <property type="entry name" value="RHS repeat-associated core"/>
    <property type="match status" value="3"/>
</dbReference>
<evidence type="ECO:0000256" key="3">
    <source>
        <dbReference type="SAM" id="SignalP"/>
    </source>
</evidence>
<dbReference type="InterPro" id="IPR050708">
    <property type="entry name" value="T6SS_VgrG/RHS"/>
</dbReference>
<dbReference type="InterPro" id="IPR056823">
    <property type="entry name" value="TEN-like_YD-shell"/>
</dbReference>
<evidence type="ECO:0000259" key="4">
    <source>
        <dbReference type="Pfam" id="PF15633"/>
    </source>
</evidence>
<keyword evidence="1" id="KW-0677">Repeat</keyword>
<evidence type="ECO:0000256" key="1">
    <source>
        <dbReference type="ARBA" id="ARBA00022737"/>
    </source>
</evidence>
<dbReference type="NCBIfam" id="TIGR01643">
    <property type="entry name" value="YD_repeat_2x"/>
    <property type="match status" value="3"/>
</dbReference>
<dbReference type="Pfam" id="PF15633">
    <property type="entry name" value="Tox-ART-HYD1"/>
    <property type="match status" value="1"/>
</dbReference>
<feature type="domain" description="Teneurin-like YD-shell" evidence="5">
    <location>
        <begin position="1135"/>
        <end position="1402"/>
    </location>
</feature>
<sequence length="1612" mass="178181">MNKLLTRVLSITVLSTLLLSSLPLESVVSYAAAADKQEKKQFDTTENWKKKLKDSYSISDADIQGILDQGYTLDDAEKALKDQKNTKSDLQASLEKVSPRGVNNSKQAKSIVKSELGDKSYNVKSVPVLSRSLAAMSDPNPVPDYSYVNTHPDEAPYSVKLDQETVSTLSGGLSMQAADMSLPGRNGLGFTLARSYDSASSQFNQMVSYGSSNGTLQPNDEKLFPIGKGWTWNISYVESSGSNKFLHLGGSGVYKIDATNNLVGYPWKDLTFATSSASRNGQTAAYVLTSLQKVSQYFNSQGQLIQIADAYENVINFTYTNDASYGSVLSTITDAIGNTITITYSTSSVVITKGTQTVTYYKTSMNGKELLSQVVDAVGRATTFDYSIKDAQFNLVGTTPNTSNPYALLTGVTHPTGSKSIYTYEDGAMTRFTGVGSVNQVYRVKSREDQFTKSDNTLETVNHKDITFPLSDIGSSYNTSFSFSVAVNDGLTQTAFTNKKVYIDENTPAVFYNTNVVTTSSSNGQTYTNTTDYIYDEARRWTSPISTKVTKAVSGNATSNISNTSLSYNDYGNVISSVDVLGVTTTYTYDAASHLLVGVSKPVSTTQTQYTEYVRDATHGNVTTVRVRDGSLTGAVLQETINENYDSFGNAWQTRVKKDATNYVSFQTEYNAAAPYSGAYPTKQTIAVKDVNGAPSTIIKQYDYNTANGQLKTFIDGKTFRTTYEYDAIGRVTKAIHPDNSFVKVDYFDFQNQVQQTDETGIQTLTKWNPIGWKVDAGLNEGGIYKSKAKYGYDKFGRLTWTEDALGNKSSYGYDQWSRQNLITYPDISTASVLYDDINNTKASTDAEGYTIKEYYDKGGRTTSKEETKKLAGGTKTTTLGSFTFDHVGHVLTAKDYVTPQNTTTYSYDTIGRLTSVLNAKNEPTGYQYDNLGNLLQVTYPDSKINLKKYDEIGRLIQTTDANSKVEKFFYDANGNQTQLLDRNGNGFKYTFDNRNFLSKKEVTDAAWNPLAGEETIGFKYDLAGRRTEMNDGTGTTKYAFNSSTGALHTQTYPDGKTIKYDYDAAGNRFVMNDPFGVNTYYHYDSRNRLDIVAPSADFLKDTETTKTTDYDAKYTYTNNSLLKQITQRNGVTSEFGYDGLRIGSLIEKKSDGTTLNTFAYTYDNNGNQKTKTENGTTNNFNYDALNRISTSDQFNENYGYDNRGDRTSMTTNNPFDSPDSTRTFDKRDMLNNVALASGGNVSYKYNGDGLLWERTENGQTTRYYWDGSQVIAEGNVSGGVATLKARYIRGQGLVAREDGQGKAYYLQNGHGDVVNLMDSTGKTKLNSYQYDIWGNIVSQTENLPQPFKYSGEMQDDKVGLQYLRARWYDPSMGRFVGEDSYAGQVDNPLSLNRFTYVENNPLTKTDPSGHCPWCVVGVIWGLEALIDALIGTAAVGAGVAFGSAAPKEVPDVSVPSKPDLKVIPGGKSSSPDPEPEPNRRVTPPVFPDAQPNKDEEEKKKRILYHYTDLAGYQGILSSMVLWPSTKAKRPRDAAYGDGQYFTDIAPNTMTKRDLSQALYRNTYQTDSVSYYIAVDVTDLPIQYGRPYVYVHLNPLPLPLEGRLVDSGAQTK</sequence>
<evidence type="ECO:0000259" key="5">
    <source>
        <dbReference type="Pfam" id="PF25023"/>
    </source>
</evidence>
<feature type="domain" description="Teneurin-like YD-shell" evidence="5">
    <location>
        <begin position="560"/>
        <end position="1035"/>
    </location>
</feature>
<dbReference type="Pfam" id="PF25023">
    <property type="entry name" value="TEN_YD-shell"/>
    <property type="match status" value="2"/>
</dbReference>
<protein>
    <submittedName>
        <fullName evidence="6">Uncharacterized protein</fullName>
    </submittedName>
</protein>
<feature type="region of interest" description="Disordered" evidence="2">
    <location>
        <begin position="1202"/>
        <end position="1222"/>
    </location>
</feature>
<evidence type="ECO:0000313" key="6">
    <source>
        <dbReference type="EMBL" id="NEW08355.1"/>
    </source>
</evidence>
<dbReference type="InterPro" id="IPR022385">
    <property type="entry name" value="Rhs_assc_core"/>
</dbReference>
<dbReference type="EMBL" id="JAAIKC010000009">
    <property type="protein sequence ID" value="NEW08355.1"/>
    <property type="molecule type" value="Genomic_DNA"/>
</dbReference>
<dbReference type="PANTHER" id="PTHR32305">
    <property type="match status" value="1"/>
</dbReference>
<dbReference type="NCBIfam" id="TIGR03696">
    <property type="entry name" value="Rhs_assc_core"/>
    <property type="match status" value="1"/>
</dbReference>
<keyword evidence="3" id="KW-0732">Signal</keyword>
<name>A0A6G4A1U7_9BACL</name>